<dbReference type="AlphaFoldDB" id="A0A934MA28"/>
<feature type="signal peptide" evidence="1">
    <location>
        <begin position="1"/>
        <end position="26"/>
    </location>
</feature>
<gene>
    <name evidence="2" type="ORF">JAV76_02080</name>
</gene>
<protein>
    <recommendedName>
        <fullName evidence="4">Secreted protein</fullName>
    </recommendedName>
</protein>
<dbReference type="EMBL" id="JAEINH010000001">
    <property type="protein sequence ID" value="MBI9113801.1"/>
    <property type="molecule type" value="Genomic_DNA"/>
</dbReference>
<accession>A0A934MA28</accession>
<reference evidence="2" key="1">
    <citation type="submission" date="2020-12" db="EMBL/GenBank/DDBJ databases">
        <title>Sanguibacter suaedae sp. nov., isolated from Suaeda aralocaspica.</title>
        <authorList>
            <person name="Ma Q."/>
        </authorList>
    </citation>
    <scope>NUCLEOTIDE SEQUENCE</scope>
    <source>
        <strain evidence="2">YZGR15</strain>
    </source>
</reference>
<feature type="chain" id="PRO_5038025192" description="Secreted protein" evidence="1">
    <location>
        <begin position="27"/>
        <end position="173"/>
    </location>
</feature>
<sequence>MRTRRAISTMAIASALSVSLTGVASATPSAPSPEATVVSEAGIPAAQLAPADASESEIQQAIEEHEERFSARPGERFSTLATGDYYSYCEEGSSGLMPWTNNSPSNCYGWYYEYLDGNRISKVNMIQLKVAGETGPNPADLIEWCNNNGFYCALAGAILSRGGSYLKGLLTRI</sequence>
<comment type="caution">
    <text evidence="2">The sequence shown here is derived from an EMBL/GenBank/DDBJ whole genome shotgun (WGS) entry which is preliminary data.</text>
</comment>
<dbReference type="Proteomes" id="UP000602087">
    <property type="component" value="Unassembled WGS sequence"/>
</dbReference>
<evidence type="ECO:0000313" key="2">
    <source>
        <dbReference type="EMBL" id="MBI9113801.1"/>
    </source>
</evidence>
<keyword evidence="1" id="KW-0732">Signal</keyword>
<evidence type="ECO:0000256" key="1">
    <source>
        <dbReference type="SAM" id="SignalP"/>
    </source>
</evidence>
<keyword evidence="3" id="KW-1185">Reference proteome</keyword>
<evidence type="ECO:0008006" key="4">
    <source>
        <dbReference type="Google" id="ProtNLM"/>
    </source>
</evidence>
<organism evidence="2 3">
    <name type="scientific">Sanguibacter suaedae</name>
    <dbReference type="NCBI Taxonomy" id="2795737"/>
    <lineage>
        <taxon>Bacteria</taxon>
        <taxon>Bacillati</taxon>
        <taxon>Actinomycetota</taxon>
        <taxon>Actinomycetes</taxon>
        <taxon>Micrococcales</taxon>
        <taxon>Sanguibacteraceae</taxon>
        <taxon>Sanguibacter</taxon>
    </lineage>
</organism>
<dbReference type="RefSeq" id="WP_198732347.1">
    <property type="nucleotide sequence ID" value="NZ_JAEINH010000001.1"/>
</dbReference>
<proteinExistence type="predicted"/>
<evidence type="ECO:0000313" key="3">
    <source>
        <dbReference type="Proteomes" id="UP000602087"/>
    </source>
</evidence>
<name>A0A934MA28_9MICO</name>